<dbReference type="OrthoDB" id="5149792at2"/>
<keyword evidence="1" id="KW-0812">Transmembrane</keyword>
<dbReference type="Gene3D" id="3.40.109.10">
    <property type="entry name" value="NADH Oxidase"/>
    <property type="match status" value="1"/>
</dbReference>
<keyword evidence="1" id="KW-0472">Membrane</keyword>
<proteinExistence type="predicted"/>
<dbReference type="AlphaFoldDB" id="A0A2S7WNN9"/>
<sequence length="385" mass="44716">MNRRKFIIGSGAFVTMVSLSSYSYIELGKDLKREKIKRPNPNNFKEPILKAIAYGVSASNPHNTQAWKFKIVNELELLLFIDATRILPETDPTTRQIHIGCGCFLETASIGMTQEGFASKIYYFPEGDYEKKELGTLPIAKLILKKNINVISSNLNTVLLHRKTSRLQFSDDVISNSTWKNILELIGYKHNEIQLFTDVQFLSKIKPILSEGMKIESYCYRTNEESRKWFRENDDRIESKRDGINLPGNGIFGIKKWFAEKKLKGLESKEWNNKKTINYTLKSHDKKVTSSTNIITIKSKTNTMLDWVKAGQDYTRLQLACLANDFFTHPLSQVLQEFEEMKTLRKKFKKSMQVKENEKIQMVVRVGKSKEPYFSYRRRINDMVM</sequence>
<keyword evidence="1" id="KW-1133">Transmembrane helix</keyword>
<dbReference type="InterPro" id="IPR000415">
    <property type="entry name" value="Nitroreductase-like"/>
</dbReference>
<dbReference type="RefSeq" id="WP_105015826.1">
    <property type="nucleotide sequence ID" value="NZ_MSCN01000001.1"/>
</dbReference>
<dbReference type="Proteomes" id="UP000238882">
    <property type="component" value="Unassembled WGS sequence"/>
</dbReference>
<keyword evidence="3" id="KW-1185">Reference proteome</keyword>
<dbReference type="EMBL" id="MSCN01000001">
    <property type="protein sequence ID" value="PQJ79228.1"/>
    <property type="molecule type" value="Genomic_DNA"/>
</dbReference>
<evidence type="ECO:0000313" key="3">
    <source>
        <dbReference type="Proteomes" id="UP000238882"/>
    </source>
</evidence>
<organism evidence="2 3">
    <name type="scientific">Polaribacter porphyrae</name>
    <dbReference type="NCBI Taxonomy" id="1137780"/>
    <lineage>
        <taxon>Bacteria</taxon>
        <taxon>Pseudomonadati</taxon>
        <taxon>Bacteroidota</taxon>
        <taxon>Flavobacteriia</taxon>
        <taxon>Flavobacteriales</taxon>
        <taxon>Flavobacteriaceae</taxon>
    </lineage>
</organism>
<dbReference type="SUPFAM" id="SSF55469">
    <property type="entry name" value="FMN-dependent nitroreductase-like"/>
    <property type="match status" value="1"/>
</dbReference>
<dbReference type="NCBIfam" id="NF047509">
    <property type="entry name" value="Rv3131_FMN_oxido"/>
    <property type="match status" value="1"/>
</dbReference>
<reference evidence="2 3" key="1">
    <citation type="submission" date="2016-12" db="EMBL/GenBank/DDBJ databases">
        <title>Trade-off between light-utilization and light-protection in marine flavobacteria.</title>
        <authorList>
            <person name="Kumagai Y."/>
            <person name="Yoshizawa S."/>
            <person name="Kogure K."/>
            <person name="Iwasaki W."/>
        </authorList>
    </citation>
    <scope>NUCLEOTIDE SEQUENCE [LARGE SCALE GENOMIC DNA]</scope>
    <source>
        <strain evidence="2 3">NBRC 108759</strain>
    </source>
</reference>
<accession>A0A2S7WNN9</accession>
<evidence type="ECO:0000313" key="2">
    <source>
        <dbReference type="EMBL" id="PQJ79228.1"/>
    </source>
</evidence>
<protein>
    <recommendedName>
        <fullName evidence="4">Nitroreductase</fullName>
    </recommendedName>
</protein>
<evidence type="ECO:0000256" key="1">
    <source>
        <dbReference type="SAM" id="Phobius"/>
    </source>
</evidence>
<name>A0A2S7WNN9_9FLAO</name>
<evidence type="ECO:0008006" key="4">
    <source>
        <dbReference type="Google" id="ProtNLM"/>
    </source>
</evidence>
<feature type="transmembrane region" description="Helical" evidence="1">
    <location>
        <begin position="6"/>
        <end position="25"/>
    </location>
</feature>
<comment type="caution">
    <text evidence="2">The sequence shown here is derived from an EMBL/GenBank/DDBJ whole genome shotgun (WGS) entry which is preliminary data.</text>
</comment>
<dbReference type="GO" id="GO:0016491">
    <property type="term" value="F:oxidoreductase activity"/>
    <property type="evidence" value="ECO:0007669"/>
    <property type="project" value="InterPro"/>
</dbReference>
<gene>
    <name evidence="2" type="ORF">BTO18_08610</name>
</gene>